<sequence length="118" mass="12694">MTDHLVFSYGTLQLPAVQRARFGRELVGVPDALPGYRLETVEITDPSVIAESGSARHPIAVRTGDPADRVDGTALTLTDTDLKAADDYEVDDYIRVRTTLASGSAAWIYVEAPSGTTK</sequence>
<dbReference type="InterPro" id="IPR036568">
    <property type="entry name" value="GGCT-like_sf"/>
</dbReference>
<dbReference type="Proteomes" id="UP000574690">
    <property type="component" value="Unassembled WGS sequence"/>
</dbReference>
<comment type="caution">
    <text evidence="2">The sequence shown here is derived from an EMBL/GenBank/DDBJ whole genome shotgun (WGS) entry which is preliminary data.</text>
</comment>
<evidence type="ECO:0000313" key="3">
    <source>
        <dbReference type="Proteomes" id="UP000574690"/>
    </source>
</evidence>
<proteinExistence type="predicted"/>
<dbReference type="InterPro" id="IPR009288">
    <property type="entry name" value="AIG2-like_dom"/>
</dbReference>
<dbReference type="GO" id="GO:0016740">
    <property type="term" value="F:transferase activity"/>
    <property type="evidence" value="ECO:0007669"/>
    <property type="project" value="UniProtKB-KW"/>
</dbReference>
<accession>A0A850C3D2</accession>
<dbReference type="AlphaFoldDB" id="A0A850C3D2"/>
<dbReference type="InterPro" id="IPR013024">
    <property type="entry name" value="GGCT-like"/>
</dbReference>
<reference evidence="2 3" key="1">
    <citation type="submission" date="2020-05" db="EMBL/GenBank/DDBJ databases">
        <title>DNA-SIP metagenomic assembled genomes.</title>
        <authorList>
            <person name="Yu J."/>
        </authorList>
    </citation>
    <scope>NUCLEOTIDE SEQUENCE [LARGE SCALE GENOMIC DNA]</scope>
    <source>
        <strain evidence="2">Bin5.27</strain>
    </source>
</reference>
<protein>
    <submittedName>
        <fullName evidence="2">Gamma-glutamylcyclotransferase</fullName>
    </submittedName>
</protein>
<evidence type="ECO:0000313" key="2">
    <source>
        <dbReference type="EMBL" id="NUQ88815.1"/>
    </source>
</evidence>
<evidence type="ECO:0000259" key="1">
    <source>
        <dbReference type="Pfam" id="PF06094"/>
    </source>
</evidence>
<gene>
    <name evidence="2" type="ORF">HOQ43_10185</name>
</gene>
<dbReference type="EMBL" id="JABFXE010000429">
    <property type="protein sequence ID" value="NUQ88815.1"/>
    <property type="molecule type" value="Genomic_DNA"/>
</dbReference>
<dbReference type="Gene3D" id="3.10.490.10">
    <property type="entry name" value="Gamma-glutamyl cyclotransferase-like"/>
    <property type="match status" value="1"/>
</dbReference>
<keyword evidence="2" id="KW-0808">Transferase</keyword>
<feature type="domain" description="Gamma-glutamylcyclotransferase AIG2-like" evidence="1">
    <location>
        <begin position="6"/>
        <end position="112"/>
    </location>
</feature>
<dbReference type="Pfam" id="PF06094">
    <property type="entry name" value="GGACT"/>
    <property type="match status" value="1"/>
</dbReference>
<dbReference type="SUPFAM" id="SSF110857">
    <property type="entry name" value="Gamma-glutamyl cyclotransferase-like"/>
    <property type="match status" value="1"/>
</dbReference>
<organism evidence="2 3">
    <name type="scientific">Glycomyces artemisiae</name>
    <dbReference type="NCBI Taxonomy" id="1076443"/>
    <lineage>
        <taxon>Bacteria</taxon>
        <taxon>Bacillati</taxon>
        <taxon>Actinomycetota</taxon>
        <taxon>Actinomycetes</taxon>
        <taxon>Glycomycetales</taxon>
        <taxon>Glycomycetaceae</taxon>
        <taxon>Glycomyces</taxon>
    </lineage>
</organism>
<name>A0A850C3D2_9ACTN</name>
<dbReference type="CDD" id="cd06661">
    <property type="entry name" value="GGCT_like"/>
    <property type="match status" value="1"/>
</dbReference>